<dbReference type="EMBL" id="AP023213">
    <property type="protein sequence ID" value="BCO11478.1"/>
    <property type="molecule type" value="Genomic_DNA"/>
</dbReference>
<name>A0A7R7FSE7_9BACT</name>
<reference evidence="1 2" key="1">
    <citation type="submission" date="2020-06" db="EMBL/GenBank/DDBJ databases">
        <title>Interaction of electrochemicaly active bacteria, Geobacter bremensis R4 on different carbon anode.</title>
        <authorList>
            <person name="Meng L."/>
            <person name="Yoshida N."/>
        </authorList>
    </citation>
    <scope>NUCLEOTIDE SEQUENCE [LARGE SCALE GENOMIC DNA]</scope>
    <source>
        <strain evidence="1 2">R4</strain>
    </source>
</reference>
<evidence type="ECO:0000313" key="2">
    <source>
        <dbReference type="Proteomes" id="UP000515472"/>
    </source>
</evidence>
<dbReference type="Proteomes" id="UP000515472">
    <property type="component" value="Chromosome"/>
</dbReference>
<gene>
    <name evidence="1" type="ORF">GEOBRER4_n2797</name>
</gene>
<protein>
    <submittedName>
        <fullName evidence="1">Uncharacterized protein</fullName>
    </submittedName>
</protein>
<proteinExistence type="predicted"/>
<organism evidence="1 2">
    <name type="scientific">Citrifermentans bremense</name>
    <dbReference type="NCBI Taxonomy" id="60035"/>
    <lineage>
        <taxon>Bacteria</taxon>
        <taxon>Pseudomonadati</taxon>
        <taxon>Thermodesulfobacteriota</taxon>
        <taxon>Desulfuromonadia</taxon>
        <taxon>Geobacterales</taxon>
        <taxon>Geobacteraceae</taxon>
        <taxon>Citrifermentans</taxon>
    </lineage>
</organism>
<keyword evidence="2" id="KW-1185">Reference proteome</keyword>
<dbReference type="AlphaFoldDB" id="A0A7R7FSE7"/>
<evidence type="ECO:0000313" key="1">
    <source>
        <dbReference type="EMBL" id="BCO11478.1"/>
    </source>
</evidence>
<accession>A0A7R7FSE7</accession>
<sequence length="157" mass="17720">MKGGYVKGIEPLDIRSIRQSLDLTMSQMGYFIAIYSNGLGCAPIPCTRINEWESGVRSIPDHVFTSSAKLLVDTWSDDRHRAPEDTKGEVDAYYGSLLSPTLGEIFRLEMQVRRLDHLDPQEIAHRLANVRKAQLEQIEKQLKIKTAYVFASEPGPD</sequence>
<dbReference type="RefSeq" id="WP_185242764.1">
    <property type="nucleotide sequence ID" value="NZ_AP023213.1"/>
</dbReference>